<dbReference type="SUPFAM" id="SSF69848">
    <property type="entry name" value="LCCL domain"/>
    <property type="match status" value="1"/>
</dbReference>
<dbReference type="InterPro" id="IPR029365">
    <property type="entry name" value="TMEM238"/>
</dbReference>
<dbReference type="PROSITE" id="PS50820">
    <property type="entry name" value="LCCL"/>
    <property type="match status" value="1"/>
</dbReference>
<dbReference type="PROSITE" id="PS51820">
    <property type="entry name" value="PA14"/>
    <property type="match status" value="1"/>
</dbReference>
<dbReference type="PANTHER" id="PTHR28613">
    <property type="entry name" value="SI:CH211-232M10.4-RELATED"/>
    <property type="match status" value="1"/>
</dbReference>
<dbReference type="Gene3D" id="3.90.182.10">
    <property type="entry name" value="Toxin - Anthrax Protective Antigen,domain 1"/>
    <property type="match status" value="1"/>
</dbReference>
<accession>A0A1Y1JH73</accession>
<evidence type="ECO:0000256" key="1">
    <source>
        <dbReference type="SAM" id="Coils"/>
    </source>
</evidence>
<dbReference type="SUPFAM" id="SSF56988">
    <property type="entry name" value="Anthrax protective antigen"/>
    <property type="match status" value="1"/>
</dbReference>
<feature type="domain" description="LCCL" evidence="3">
    <location>
        <begin position="647"/>
        <end position="715"/>
    </location>
</feature>
<feature type="signal peptide" evidence="2">
    <location>
        <begin position="1"/>
        <end position="22"/>
    </location>
</feature>
<dbReference type="EMBL" id="BDQF01000008">
    <property type="protein sequence ID" value="GAW80102.1"/>
    <property type="molecule type" value="Genomic_DNA"/>
</dbReference>
<dbReference type="PROSITE" id="PS50231">
    <property type="entry name" value="RICIN_B_LECTIN"/>
    <property type="match status" value="1"/>
</dbReference>
<dbReference type="RefSeq" id="XP_028542691.1">
    <property type="nucleotide sequence ID" value="XM_028686890.1"/>
</dbReference>
<dbReference type="Gene3D" id="2.170.130.20">
    <property type="entry name" value="LCCL-like domain"/>
    <property type="match status" value="1"/>
</dbReference>
<dbReference type="InterPro" id="IPR011658">
    <property type="entry name" value="PA14_dom"/>
</dbReference>
<protein>
    <submittedName>
        <fullName evidence="5">LCCL domain-containing protein</fullName>
    </submittedName>
</protein>
<dbReference type="GeneID" id="39746815"/>
<evidence type="ECO:0000313" key="5">
    <source>
        <dbReference type="EMBL" id="GAW80102.1"/>
    </source>
</evidence>
<dbReference type="OMA" id="TCNNIQL"/>
<dbReference type="Proteomes" id="UP000195521">
    <property type="component" value="Unassembled WGS sequence"/>
</dbReference>
<dbReference type="Pfam" id="PF07691">
    <property type="entry name" value="PA14"/>
    <property type="match status" value="1"/>
</dbReference>
<comment type="caution">
    <text evidence="5">The sequence shown here is derived from an EMBL/GenBank/DDBJ whole genome shotgun (WGS) entry which is preliminary data.</text>
</comment>
<evidence type="ECO:0000259" key="3">
    <source>
        <dbReference type="PROSITE" id="PS50820"/>
    </source>
</evidence>
<dbReference type="InterPro" id="IPR013320">
    <property type="entry name" value="ConA-like_dom_sf"/>
</dbReference>
<dbReference type="PANTHER" id="PTHR28613:SF8">
    <property type="entry name" value="LCCL DOMAIN-CONTAINING PROTEIN"/>
    <property type="match status" value="1"/>
</dbReference>
<organism evidence="5 6">
    <name type="scientific">Plasmodium gonderi</name>
    <dbReference type="NCBI Taxonomy" id="77519"/>
    <lineage>
        <taxon>Eukaryota</taxon>
        <taxon>Sar</taxon>
        <taxon>Alveolata</taxon>
        <taxon>Apicomplexa</taxon>
        <taxon>Aconoidasida</taxon>
        <taxon>Haemosporida</taxon>
        <taxon>Plasmodiidae</taxon>
        <taxon>Plasmodium</taxon>
        <taxon>Plasmodium (Plasmodium)</taxon>
    </lineage>
</organism>
<feature type="coiled-coil region" evidence="1">
    <location>
        <begin position="190"/>
        <end position="227"/>
    </location>
</feature>
<gene>
    <name evidence="5" type="ORF">PGO_070170</name>
</gene>
<feature type="domain" description="PA14" evidence="4">
    <location>
        <begin position="233"/>
        <end position="378"/>
    </location>
</feature>
<keyword evidence="2" id="KW-0732">Signal</keyword>
<dbReference type="InterPro" id="IPR037524">
    <property type="entry name" value="PA14/GLEYA"/>
</dbReference>
<evidence type="ECO:0000259" key="4">
    <source>
        <dbReference type="PROSITE" id="PS51820"/>
    </source>
</evidence>
<dbReference type="SUPFAM" id="SSF49899">
    <property type="entry name" value="Concanavalin A-like lectins/glucanases"/>
    <property type="match status" value="1"/>
</dbReference>
<dbReference type="Pfam" id="PF03815">
    <property type="entry name" value="LCCL"/>
    <property type="match status" value="2"/>
</dbReference>
<dbReference type="Gene3D" id="2.60.120.560">
    <property type="entry name" value="Exo-inulinase, domain 1"/>
    <property type="match status" value="2"/>
</dbReference>
<name>A0A1Y1JH73_PLAGO</name>
<keyword evidence="1" id="KW-0175">Coiled coil</keyword>
<sequence length="1455" mass="167228">MSILFFLTYTLLLTLFPKGIKCEYASDNRVFLKYKDSYCLYAKNIIENNKFEVASDECDKLVHGSEGKIIWMSSNNGRLKTQNGLCLKTYKNFLVVSTCSPELNEKSEMWKVDSEKRLKNENNSCAQISGNNLFSFTCNTLSTKEFSINVFSLDELNFMKVKYAHKKLQNVNKESLENSNTKSELLIHSYNEAEKKINEFLKKEKEMKKEKEKIINLMNNIKLLINTSSSLKNYGTGALMKIYDNIDINKKDNLLRVPLETLQVNEEKLNELGIENGQIKIIIQSFLNPPNDCNYTFVVKNVVGNFIIKLDNKEIISNIDMPNEKNLKSSLIHLSQNKLVPIYIEISSTNTQTNTPMPSFTLFWSSKYIPEQVIKSLYLYTTIYEKVCYTTFQKKINCSMTFGSIASENGEFQYLCPSECSEKDSQDRSQKNIPTEEIHSNDDVSSSIVEAFPCYQLNASICASAMKEQLLPQESGGVIKVMIKKRRNEKGIYEECGMILPTNMEDNTFKGITDIKLVDMDDFFLNYDTNRSLYEGYKGIVTDDKHSLLTKTDLSKRYISDIDINCNYNLRENYEFSSGAFIVKRIKSSDLKRKEQSIVVDAFALFEKYSNKDQKNSINIPGWTRKTCKDIQLYVNYKQPNDIMNYPSLLLSCDDTFEQINFDNNDVIVARCLPQCLHNEEKVLGSYIYAPQSPVCKSSIHSGIITNKGGGLIEIRKLQYITQSFTSTLTVTRNSVQATVSDHKNKDSYYITKPNGSICNFPRTSYNINESLNSDTNEDALFSFIQLKSYLKDTTPPVTLVHQKHAALKNQLYSMHNLYNTENYRKAFFLGKEENEGEPHITPTNVHTDLSPREQQMHVSLSAYHNGALPSSYQRNDSMNKNQNPELTDSFKTFQQMYDTEKEHLQKLAKKQESIFSNLILKNKQIHNLNETLSFLRNEQKHYESFIRTTKASTLSSINQFGLITSKKKFIIEKLEKSLANVKPIKVDMFEEKYSSTNVNDNYIIIDSKNMNGSSKWTIEKFTKGNLFASITNDNFIQSNEELYASYMLYKHTKLYKGFISSDINIPYDGNVGIIIKYKDHNNYSNFVINKNEFYFVEIIDGKRSKEVQKRQIKNLSHQLGAWVKLFVEFGYKNVRTYINGKYVSGFETKNDSYGFVGFGINNCKEKIFFDKVVIGSLDQAKYYKKTKKSIGILTTNGVNYFHQKEQKNPLNKNSLDEKKENISSPNECKIYTEMCMDPLETNWIIPLNSSWNILKNFNLSSIWKNNKAVEEAQNIHKYDANPIEKGNTNECYLHSIQKRNENGDLLIPSVILLKHQNLCPSMKSFTFKSSISLKTLTKSGIIFNVLSSQDFLSLILDISEIGGKIYLLKITNGIPYHLNAPTYIPITPDVWYNLKMSYNGTHIHITLNDEPLVTAKLNEYSSKLGNVGLMVLSGESKFKDISFVPQSTFENLRK</sequence>
<proteinExistence type="predicted"/>
<keyword evidence="6" id="KW-1185">Reference proteome</keyword>
<dbReference type="OrthoDB" id="414826at2759"/>
<feature type="chain" id="PRO_5012349845" evidence="2">
    <location>
        <begin position="23"/>
        <end position="1455"/>
    </location>
</feature>
<dbReference type="InterPro" id="IPR004043">
    <property type="entry name" value="LCCL"/>
</dbReference>
<evidence type="ECO:0000313" key="6">
    <source>
        <dbReference type="Proteomes" id="UP000195521"/>
    </source>
</evidence>
<evidence type="ECO:0000256" key="2">
    <source>
        <dbReference type="SAM" id="SignalP"/>
    </source>
</evidence>
<dbReference type="InterPro" id="IPR036609">
    <property type="entry name" value="LCCL_sf"/>
</dbReference>
<reference evidence="6" key="1">
    <citation type="submission" date="2017-04" db="EMBL/GenBank/DDBJ databases">
        <title>Plasmodium gonderi genome.</title>
        <authorList>
            <person name="Arisue N."/>
            <person name="Honma H."/>
            <person name="Kawai S."/>
            <person name="Tougan T."/>
            <person name="Tanabe K."/>
            <person name="Horii T."/>
        </authorList>
    </citation>
    <scope>NUCLEOTIDE SEQUENCE [LARGE SCALE GENOMIC DNA]</scope>
    <source>
        <strain evidence="6">ATCC 30045</strain>
    </source>
</reference>
<dbReference type="SMART" id="SM00603">
    <property type="entry name" value="LCCL"/>
    <property type="match status" value="1"/>
</dbReference>